<keyword evidence="4" id="KW-0949">S-adenosyl-L-methionine</keyword>
<dbReference type="InterPro" id="IPR023267">
    <property type="entry name" value="RCMT"/>
</dbReference>
<dbReference type="InterPro" id="IPR029063">
    <property type="entry name" value="SAM-dependent_MTases_sf"/>
</dbReference>
<evidence type="ECO:0000313" key="7">
    <source>
        <dbReference type="EMBL" id="HHK68161.1"/>
    </source>
</evidence>
<dbReference type="Gene3D" id="3.40.50.150">
    <property type="entry name" value="Vaccinia Virus protein VP39"/>
    <property type="match status" value="1"/>
</dbReference>
<accession>A0A7C5LC45</accession>
<dbReference type="PROSITE" id="PS51686">
    <property type="entry name" value="SAM_MT_RSMB_NOP"/>
    <property type="match status" value="1"/>
</dbReference>
<dbReference type="Pfam" id="PF17125">
    <property type="entry name" value="Methyltr_RsmF_N"/>
    <property type="match status" value="1"/>
</dbReference>
<dbReference type="PANTHER" id="PTHR22807">
    <property type="entry name" value="NOP2 YEAST -RELATED NOL1/NOP2/FMU SUN DOMAIN-CONTAINING"/>
    <property type="match status" value="1"/>
</dbReference>
<dbReference type="Pfam" id="PF01189">
    <property type="entry name" value="Methyltr_RsmB-F"/>
    <property type="match status" value="1"/>
</dbReference>
<evidence type="ECO:0000256" key="3">
    <source>
        <dbReference type="ARBA" id="ARBA00022679"/>
    </source>
</evidence>
<name>A0A7C5LC45_CALS0</name>
<dbReference type="GO" id="GO:0008757">
    <property type="term" value="F:S-adenosylmethionine-dependent methyltransferase activity"/>
    <property type="evidence" value="ECO:0007669"/>
    <property type="project" value="InterPro"/>
</dbReference>
<feature type="domain" description="SAM-dependent MTase RsmB/NOP-type" evidence="6">
    <location>
        <begin position="24"/>
        <end position="309"/>
    </location>
</feature>
<gene>
    <name evidence="7" type="ORF">ENM11_03270</name>
</gene>
<dbReference type="Gene3D" id="3.30.70.1170">
    <property type="entry name" value="Sun protein, domain 3"/>
    <property type="match status" value="1"/>
</dbReference>
<dbReference type="CDD" id="cd02440">
    <property type="entry name" value="AdoMet_MTases"/>
    <property type="match status" value="1"/>
</dbReference>
<evidence type="ECO:0000256" key="5">
    <source>
        <dbReference type="ARBA" id="ARBA00022884"/>
    </source>
</evidence>
<protein>
    <submittedName>
        <fullName evidence="7">RsmB/NOP family class I SAM-dependent RNA methyltransferase</fullName>
    </submittedName>
</protein>
<dbReference type="GO" id="GO:0001510">
    <property type="term" value="P:RNA methylation"/>
    <property type="evidence" value="ECO:0007669"/>
    <property type="project" value="InterPro"/>
</dbReference>
<organism evidence="7">
    <name type="scientific">Caldiarchaeum subterraneum</name>
    <dbReference type="NCBI Taxonomy" id="311458"/>
    <lineage>
        <taxon>Archaea</taxon>
        <taxon>Nitrososphaerota</taxon>
        <taxon>Candidatus Caldarchaeales</taxon>
        <taxon>Candidatus Caldarchaeaceae</taxon>
        <taxon>Candidatus Caldarchaeum</taxon>
    </lineage>
</organism>
<keyword evidence="3 7" id="KW-0808">Transferase</keyword>
<comment type="caution">
    <text evidence="7">The sequence shown here is derived from an EMBL/GenBank/DDBJ whole genome shotgun (WGS) entry which is preliminary data.</text>
</comment>
<dbReference type="AlphaFoldDB" id="A0A7C5LC45"/>
<dbReference type="InterPro" id="IPR011023">
    <property type="entry name" value="Nop2p"/>
</dbReference>
<evidence type="ECO:0000259" key="6">
    <source>
        <dbReference type="PROSITE" id="PS51686"/>
    </source>
</evidence>
<dbReference type="PRINTS" id="PR02008">
    <property type="entry name" value="RCMTFAMILY"/>
</dbReference>
<dbReference type="PANTHER" id="PTHR22807:SF30">
    <property type="entry name" value="28S RRNA (CYTOSINE(4447)-C(5))-METHYLTRANSFERASE-RELATED"/>
    <property type="match status" value="1"/>
</dbReference>
<dbReference type="InterPro" id="IPR001678">
    <property type="entry name" value="MeTrfase_RsmB-F_NOP2_dom"/>
</dbReference>
<dbReference type="GO" id="GO:0003723">
    <property type="term" value="F:RNA binding"/>
    <property type="evidence" value="ECO:0007669"/>
    <property type="project" value="UniProtKB-KW"/>
</dbReference>
<dbReference type="InterPro" id="IPR031341">
    <property type="entry name" value="Methyltr_RsmF_N"/>
</dbReference>
<dbReference type="GO" id="GO:0006396">
    <property type="term" value="P:RNA processing"/>
    <property type="evidence" value="ECO:0007669"/>
    <property type="project" value="InterPro"/>
</dbReference>
<keyword evidence="5" id="KW-0694">RNA-binding</keyword>
<dbReference type="EMBL" id="DRWN01000025">
    <property type="protein sequence ID" value="HHK68161.1"/>
    <property type="molecule type" value="Genomic_DNA"/>
</dbReference>
<keyword evidence="2 7" id="KW-0489">Methyltransferase</keyword>
<dbReference type="GO" id="GO:0008173">
    <property type="term" value="F:RNA methyltransferase activity"/>
    <property type="evidence" value="ECO:0007669"/>
    <property type="project" value="InterPro"/>
</dbReference>
<proteinExistence type="predicted"/>
<evidence type="ECO:0000256" key="4">
    <source>
        <dbReference type="ARBA" id="ARBA00022691"/>
    </source>
</evidence>
<sequence length="311" mass="34590">MSVSLSEDLTNFITEFIPERFDELVETYSKPLPETFRVNTLKTTVDECLDLLGEEAVECKPVRWTRLGFYAEPPGRLSKSLWHLLGLVYIQGPVSMLVSELLDVRPGERVLDLCAAPGSKSTHIGQSLAGRGVLVANDVSRTRIKALTSNLQRCGVLNCVVTLADGRYLGFKMPDYFDRVLVDAPCSSLGVAAKDWSILKKWSSKLSERMGRLQKSLLFSGFRALKPGGQLVYATCTYHPLENEAVVSALLDEFENAALVDIQVNGLSFSRGVECWRRLSFRDEVKKAIRIYPFQSGAEGFFIAKVVKKVA</sequence>
<keyword evidence="1" id="KW-0963">Cytoplasm</keyword>
<reference evidence="7" key="1">
    <citation type="journal article" date="2020" name="mSystems">
        <title>Genome- and Community-Level Interaction Insights into Carbon Utilization and Element Cycling Functions of Hydrothermarchaeota in Hydrothermal Sediment.</title>
        <authorList>
            <person name="Zhou Z."/>
            <person name="Liu Y."/>
            <person name="Xu W."/>
            <person name="Pan J."/>
            <person name="Luo Z.H."/>
            <person name="Li M."/>
        </authorList>
    </citation>
    <scope>NUCLEOTIDE SEQUENCE [LARGE SCALE GENOMIC DNA]</scope>
    <source>
        <strain evidence="7">SpSt-1056</strain>
    </source>
</reference>
<dbReference type="InterPro" id="IPR049560">
    <property type="entry name" value="MeTrfase_RsmB-F_NOP2_cat"/>
</dbReference>
<dbReference type="NCBIfam" id="TIGR00446">
    <property type="entry name" value="nop2p"/>
    <property type="match status" value="1"/>
</dbReference>
<evidence type="ECO:0000256" key="1">
    <source>
        <dbReference type="ARBA" id="ARBA00022490"/>
    </source>
</evidence>
<dbReference type="SUPFAM" id="SSF53335">
    <property type="entry name" value="S-adenosyl-L-methionine-dependent methyltransferases"/>
    <property type="match status" value="1"/>
</dbReference>
<evidence type="ECO:0000256" key="2">
    <source>
        <dbReference type="ARBA" id="ARBA00022603"/>
    </source>
</evidence>